<dbReference type="Proteomes" id="UP000275719">
    <property type="component" value="Unassembled WGS sequence"/>
</dbReference>
<keyword evidence="1" id="KW-1133">Transmembrane helix</keyword>
<feature type="transmembrane region" description="Helical" evidence="1">
    <location>
        <begin position="78"/>
        <end position="96"/>
    </location>
</feature>
<evidence type="ECO:0000313" key="3">
    <source>
        <dbReference type="Proteomes" id="UP000275719"/>
    </source>
</evidence>
<dbReference type="EMBL" id="RQVQ01000011">
    <property type="protein sequence ID" value="RRJ91258.1"/>
    <property type="molecule type" value="Genomic_DNA"/>
</dbReference>
<feature type="transmembrane region" description="Helical" evidence="1">
    <location>
        <begin position="165"/>
        <end position="184"/>
    </location>
</feature>
<organism evidence="2 3">
    <name type="scientific">Paenimyroides tangerinum</name>
    <dbReference type="NCBI Taxonomy" id="2488728"/>
    <lineage>
        <taxon>Bacteria</taxon>
        <taxon>Pseudomonadati</taxon>
        <taxon>Bacteroidota</taxon>
        <taxon>Flavobacteriia</taxon>
        <taxon>Flavobacteriales</taxon>
        <taxon>Flavobacteriaceae</taxon>
        <taxon>Paenimyroides</taxon>
    </lineage>
</organism>
<protein>
    <submittedName>
        <fullName evidence="2">DUF3667 domain-containing protein</fullName>
    </submittedName>
</protein>
<feature type="transmembrane region" description="Helical" evidence="1">
    <location>
        <begin position="234"/>
        <end position="258"/>
    </location>
</feature>
<feature type="transmembrane region" description="Helical" evidence="1">
    <location>
        <begin position="133"/>
        <end position="153"/>
    </location>
</feature>
<evidence type="ECO:0000313" key="2">
    <source>
        <dbReference type="EMBL" id="RRJ91258.1"/>
    </source>
</evidence>
<accession>A0A3P3W9Z7</accession>
<dbReference type="InterPro" id="IPR022134">
    <property type="entry name" value="DUF3667"/>
</dbReference>
<keyword evidence="3" id="KW-1185">Reference proteome</keyword>
<dbReference type="RefSeq" id="WP_125018526.1">
    <property type="nucleotide sequence ID" value="NZ_RQVQ01000011.1"/>
</dbReference>
<feature type="transmembrane region" description="Helical" evidence="1">
    <location>
        <begin position="196"/>
        <end position="214"/>
    </location>
</feature>
<comment type="caution">
    <text evidence="2">The sequence shown here is derived from an EMBL/GenBank/DDBJ whole genome shotgun (WGS) entry which is preliminary data.</text>
</comment>
<gene>
    <name evidence="2" type="ORF">EG240_06195</name>
</gene>
<reference evidence="2 3" key="1">
    <citation type="submission" date="2018-11" db="EMBL/GenBank/DDBJ databases">
        <title>Flavobacterium sp. nov., YIM 102701-2 draft genome.</title>
        <authorList>
            <person name="Li G."/>
            <person name="Jiang Y."/>
        </authorList>
    </citation>
    <scope>NUCLEOTIDE SEQUENCE [LARGE SCALE GENOMIC DNA]</scope>
    <source>
        <strain evidence="2 3">YIM 102701-2</strain>
    </source>
</reference>
<dbReference type="Pfam" id="PF12412">
    <property type="entry name" value="DUF3667"/>
    <property type="match status" value="1"/>
</dbReference>
<dbReference type="OrthoDB" id="7446256at2"/>
<proteinExistence type="predicted"/>
<keyword evidence="1" id="KW-0472">Membrane</keyword>
<keyword evidence="1" id="KW-0812">Transmembrane</keyword>
<dbReference type="AlphaFoldDB" id="A0A3P3W9Z7"/>
<sequence>MNEICKNCQNTITENFCGNCGQKKFKRIDKKYVFDEIQYLALHTSKGFFYSIKKILRNPGKTAKEFIDGNRVNHYKPILLALVLGGLTSFISFNIMHSDQVVTDLYSDQFEMIKTDDRMKNFMANYMKIFSSYYSFILLSTIPFFSLAGYWAFKKWRYNYFESIILNTYLYIYYTLIGLIITPLNYLGVKFNFSPMILPSISLLATPFLLYWFYKGTNPEKHSSEIIVNLLKFYLFLALIFIIIYLLLIISVVIYVVLTKL</sequence>
<evidence type="ECO:0000256" key="1">
    <source>
        <dbReference type="SAM" id="Phobius"/>
    </source>
</evidence>
<name>A0A3P3W9Z7_9FLAO</name>